<proteinExistence type="predicted"/>
<evidence type="ECO:0000313" key="4">
    <source>
        <dbReference type="Proteomes" id="UP000231019"/>
    </source>
</evidence>
<feature type="transmembrane region" description="Helical" evidence="2">
    <location>
        <begin position="73"/>
        <end position="101"/>
    </location>
</feature>
<protein>
    <recommendedName>
        <fullName evidence="5">DUF4870 domain-containing protein</fullName>
    </recommendedName>
</protein>
<dbReference type="EMBL" id="PFFQ01000053">
    <property type="protein sequence ID" value="PIW15236.1"/>
    <property type="molecule type" value="Genomic_DNA"/>
</dbReference>
<organism evidence="3 4">
    <name type="scientific">bacterium (Candidatus Blackallbacteria) CG17_big_fil_post_rev_8_21_14_2_50_48_46</name>
    <dbReference type="NCBI Taxonomy" id="2014261"/>
    <lineage>
        <taxon>Bacteria</taxon>
        <taxon>Candidatus Blackallbacteria</taxon>
    </lineage>
</organism>
<dbReference type="AlphaFoldDB" id="A0A2M7G0T2"/>
<evidence type="ECO:0000256" key="2">
    <source>
        <dbReference type="SAM" id="Phobius"/>
    </source>
</evidence>
<keyword evidence="2" id="KW-0472">Membrane</keyword>
<keyword evidence="2" id="KW-0812">Transmembrane</keyword>
<comment type="caution">
    <text evidence="3">The sequence shown here is derived from an EMBL/GenBank/DDBJ whole genome shotgun (WGS) entry which is preliminary data.</text>
</comment>
<feature type="region of interest" description="Disordered" evidence="1">
    <location>
        <begin position="133"/>
        <end position="157"/>
    </location>
</feature>
<feature type="transmembrane region" description="Helical" evidence="2">
    <location>
        <begin position="12"/>
        <end position="30"/>
    </location>
</feature>
<keyword evidence="2" id="KW-1133">Transmembrane helix</keyword>
<gene>
    <name evidence="3" type="ORF">COW36_17600</name>
</gene>
<sequence length="157" mass="17945">MRKDEFLSHEELTVAAAGYLPPFWAVLLLFKRWRLNYFTRYHLIHAALLSLANLLILLLTGLFSLLMAKMTGFSFILTMITGNLIALSLLVTAGFIAYCALNATRGRYTVIPGLSQLYYAVFSQRPDSSPDALIRHHQQHRASRQTSFRKTERKEKP</sequence>
<reference evidence="3 4" key="1">
    <citation type="submission" date="2017-09" db="EMBL/GenBank/DDBJ databases">
        <title>Depth-based differentiation of microbial function through sediment-hosted aquifers and enrichment of novel symbionts in the deep terrestrial subsurface.</title>
        <authorList>
            <person name="Probst A.J."/>
            <person name="Ladd B."/>
            <person name="Jarett J.K."/>
            <person name="Geller-Mcgrath D.E."/>
            <person name="Sieber C.M."/>
            <person name="Emerson J.B."/>
            <person name="Anantharaman K."/>
            <person name="Thomas B.C."/>
            <person name="Malmstrom R."/>
            <person name="Stieglmeier M."/>
            <person name="Klingl A."/>
            <person name="Woyke T."/>
            <person name="Ryan C.M."/>
            <person name="Banfield J.F."/>
        </authorList>
    </citation>
    <scope>NUCLEOTIDE SEQUENCE [LARGE SCALE GENOMIC DNA]</scope>
    <source>
        <strain evidence="3">CG17_big_fil_post_rev_8_21_14_2_50_48_46</strain>
    </source>
</reference>
<feature type="transmembrane region" description="Helical" evidence="2">
    <location>
        <begin position="42"/>
        <end position="67"/>
    </location>
</feature>
<evidence type="ECO:0000313" key="3">
    <source>
        <dbReference type="EMBL" id="PIW15236.1"/>
    </source>
</evidence>
<evidence type="ECO:0008006" key="5">
    <source>
        <dbReference type="Google" id="ProtNLM"/>
    </source>
</evidence>
<accession>A0A2M7G0T2</accession>
<dbReference type="Proteomes" id="UP000231019">
    <property type="component" value="Unassembled WGS sequence"/>
</dbReference>
<name>A0A2M7G0T2_9BACT</name>
<evidence type="ECO:0000256" key="1">
    <source>
        <dbReference type="SAM" id="MobiDB-lite"/>
    </source>
</evidence>